<name>A0ABW3UYS1_9BACL</name>
<organism evidence="1 2">
    <name type="scientific">Paenibacillus vulneris</name>
    <dbReference type="NCBI Taxonomy" id="1133364"/>
    <lineage>
        <taxon>Bacteria</taxon>
        <taxon>Bacillati</taxon>
        <taxon>Bacillota</taxon>
        <taxon>Bacilli</taxon>
        <taxon>Bacillales</taxon>
        <taxon>Paenibacillaceae</taxon>
        <taxon>Paenibacillus</taxon>
    </lineage>
</organism>
<evidence type="ECO:0000313" key="2">
    <source>
        <dbReference type="Proteomes" id="UP001597180"/>
    </source>
</evidence>
<dbReference type="Proteomes" id="UP001597180">
    <property type="component" value="Unassembled WGS sequence"/>
</dbReference>
<dbReference type="EMBL" id="JBHTLU010000046">
    <property type="protein sequence ID" value="MFD1224625.1"/>
    <property type="molecule type" value="Genomic_DNA"/>
</dbReference>
<reference evidence="2" key="1">
    <citation type="journal article" date="2019" name="Int. J. Syst. Evol. Microbiol.">
        <title>The Global Catalogue of Microorganisms (GCM) 10K type strain sequencing project: providing services to taxonomists for standard genome sequencing and annotation.</title>
        <authorList>
            <consortium name="The Broad Institute Genomics Platform"/>
            <consortium name="The Broad Institute Genome Sequencing Center for Infectious Disease"/>
            <person name="Wu L."/>
            <person name="Ma J."/>
        </authorList>
    </citation>
    <scope>NUCLEOTIDE SEQUENCE [LARGE SCALE GENOMIC DNA]</scope>
    <source>
        <strain evidence="2">CCUG 53270</strain>
    </source>
</reference>
<evidence type="ECO:0008006" key="3">
    <source>
        <dbReference type="Google" id="ProtNLM"/>
    </source>
</evidence>
<comment type="caution">
    <text evidence="1">The sequence shown here is derived from an EMBL/GenBank/DDBJ whole genome shotgun (WGS) entry which is preliminary data.</text>
</comment>
<protein>
    <recommendedName>
        <fullName evidence="3">Transposase</fullName>
    </recommendedName>
</protein>
<keyword evidence="2" id="KW-1185">Reference proteome</keyword>
<proteinExistence type="predicted"/>
<evidence type="ECO:0000313" key="1">
    <source>
        <dbReference type="EMBL" id="MFD1224625.1"/>
    </source>
</evidence>
<sequence>MEAWKQLIGEKALQKGIINDPQWLDKLDEPMPVWVVLELMLKCLERLDSDYSSYD</sequence>
<gene>
    <name evidence="1" type="ORF">ACFQ4B_31405</name>
</gene>
<accession>A0ABW3UYS1</accession>
<dbReference type="RefSeq" id="WP_345591090.1">
    <property type="nucleotide sequence ID" value="NZ_BAABJG010000026.1"/>
</dbReference>